<dbReference type="KEGG" id="atl:Athai_39470"/>
<comment type="similarity">
    <text evidence="6">Belongs to the peptidase M48 family.</text>
</comment>
<keyword evidence="8" id="KW-1133">Transmembrane helix</keyword>
<comment type="cofactor">
    <cofactor evidence="6">
        <name>Zn(2+)</name>
        <dbReference type="ChEBI" id="CHEBI:29105"/>
    </cofactor>
    <text evidence="6">Binds 1 zinc ion per subunit.</text>
</comment>
<keyword evidence="2" id="KW-0479">Metal-binding</keyword>
<dbReference type="InterPro" id="IPR001915">
    <property type="entry name" value="Peptidase_M48"/>
</dbReference>
<protein>
    <recommendedName>
        <fullName evidence="10">Peptidase M48 domain-containing protein</fullName>
    </recommendedName>
</protein>
<evidence type="ECO:0000256" key="4">
    <source>
        <dbReference type="ARBA" id="ARBA00022833"/>
    </source>
</evidence>
<dbReference type="Gene3D" id="3.30.2010.10">
    <property type="entry name" value="Metalloproteases ('zincins'), catalytic domain"/>
    <property type="match status" value="1"/>
</dbReference>
<name>A0A7R7DRA8_9ACTN</name>
<evidence type="ECO:0000256" key="9">
    <source>
        <dbReference type="SAM" id="SignalP"/>
    </source>
</evidence>
<proteinExistence type="inferred from homology"/>
<feature type="transmembrane region" description="Helical" evidence="8">
    <location>
        <begin position="40"/>
        <end position="59"/>
    </location>
</feature>
<dbReference type="GO" id="GO:0004222">
    <property type="term" value="F:metalloendopeptidase activity"/>
    <property type="evidence" value="ECO:0007669"/>
    <property type="project" value="InterPro"/>
</dbReference>
<feature type="transmembrane region" description="Helical" evidence="8">
    <location>
        <begin position="267"/>
        <end position="286"/>
    </location>
</feature>
<dbReference type="EMBL" id="AP023355">
    <property type="protein sequence ID" value="BCJ36444.1"/>
    <property type="molecule type" value="Genomic_DNA"/>
</dbReference>
<dbReference type="GO" id="GO:0006508">
    <property type="term" value="P:proteolysis"/>
    <property type="evidence" value="ECO:0007669"/>
    <property type="project" value="UniProtKB-KW"/>
</dbReference>
<keyword evidence="3 6" id="KW-0378">Hydrolase</keyword>
<dbReference type="InterPro" id="IPR052173">
    <property type="entry name" value="Beta-lactam_resp_regulator"/>
</dbReference>
<evidence type="ECO:0000256" key="6">
    <source>
        <dbReference type="RuleBase" id="RU003983"/>
    </source>
</evidence>
<keyword evidence="8" id="KW-0472">Membrane</keyword>
<keyword evidence="8" id="KW-0812">Transmembrane</keyword>
<sequence length="321" mass="33434">MIAAVVVCLGACLAFAAVAPLAGRRLPPAAATRLLAGGSVLAAGCGGFVLAVMAAVWLGQIGEVAEWGHWSPVALHADSPLPAPVGFAAGAVLLPLAFLGVRAVVDRCRQLVRVHLACRRLARPGQVAIVDSAVPDAFTTPGVVGRIVVTTALLTALDPDQQRALIAHERSHMAHRHAWWRLAADLAAAVNPLLRRTADTVAQAIERWADEDAAAVVGDRQLVARAVAHAALASRRRPASPVAAAVGGRVPQRVRALLAPPPRRRPLLLAGLLVVLLAGAGGAAAVEHTGEDLFEHAELHGQHAAPHGPALARYRDGRRHR</sequence>
<feature type="signal peptide" evidence="9">
    <location>
        <begin position="1"/>
        <end position="16"/>
    </location>
</feature>
<dbReference type="Pfam" id="PF01435">
    <property type="entry name" value="Peptidase_M48"/>
    <property type="match status" value="1"/>
</dbReference>
<keyword evidence="12" id="KW-1185">Reference proteome</keyword>
<organism evidence="11 12">
    <name type="scientific">Actinocatenispora thailandica</name>
    <dbReference type="NCBI Taxonomy" id="227318"/>
    <lineage>
        <taxon>Bacteria</taxon>
        <taxon>Bacillati</taxon>
        <taxon>Actinomycetota</taxon>
        <taxon>Actinomycetes</taxon>
        <taxon>Micromonosporales</taxon>
        <taxon>Micromonosporaceae</taxon>
        <taxon>Actinocatenispora</taxon>
    </lineage>
</organism>
<evidence type="ECO:0000256" key="3">
    <source>
        <dbReference type="ARBA" id="ARBA00022801"/>
    </source>
</evidence>
<dbReference type="RefSeq" id="WP_203962818.1">
    <property type="nucleotide sequence ID" value="NZ_AP023355.1"/>
</dbReference>
<dbReference type="PANTHER" id="PTHR34978">
    <property type="entry name" value="POSSIBLE SENSOR-TRANSDUCER PROTEIN BLAR"/>
    <property type="match status" value="1"/>
</dbReference>
<evidence type="ECO:0000313" key="12">
    <source>
        <dbReference type="Proteomes" id="UP000611640"/>
    </source>
</evidence>
<keyword evidence="5 6" id="KW-0482">Metalloprotease</keyword>
<evidence type="ECO:0000256" key="1">
    <source>
        <dbReference type="ARBA" id="ARBA00022670"/>
    </source>
</evidence>
<dbReference type="CDD" id="cd07326">
    <property type="entry name" value="M56_BlaR1_MecR1_like"/>
    <property type="match status" value="1"/>
</dbReference>
<reference evidence="11 12" key="1">
    <citation type="submission" date="2020-08" db="EMBL/GenBank/DDBJ databases">
        <title>Whole genome shotgun sequence of Actinocatenispora thailandica NBRC 105041.</title>
        <authorList>
            <person name="Komaki H."/>
            <person name="Tamura T."/>
        </authorList>
    </citation>
    <scope>NUCLEOTIDE SEQUENCE [LARGE SCALE GENOMIC DNA]</scope>
    <source>
        <strain evidence="11 12">NBRC 105041</strain>
    </source>
</reference>
<feature type="chain" id="PRO_5030690043" description="Peptidase M48 domain-containing protein" evidence="9">
    <location>
        <begin position="17"/>
        <end position="321"/>
    </location>
</feature>
<feature type="domain" description="Peptidase M48" evidence="10">
    <location>
        <begin position="126"/>
        <end position="188"/>
    </location>
</feature>
<keyword evidence="1 6" id="KW-0645">Protease</keyword>
<evidence type="ECO:0000313" key="11">
    <source>
        <dbReference type="EMBL" id="BCJ36444.1"/>
    </source>
</evidence>
<evidence type="ECO:0000256" key="7">
    <source>
        <dbReference type="SAM" id="MobiDB-lite"/>
    </source>
</evidence>
<gene>
    <name evidence="11" type="ORF">Athai_39470</name>
</gene>
<dbReference type="GO" id="GO:0046872">
    <property type="term" value="F:metal ion binding"/>
    <property type="evidence" value="ECO:0007669"/>
    <property type="project" value="UniProtKB-KW"/>
</dbReference>
<keyword evidence="9" id="KW-0732">Signal</keyword>
<dbReference type="PANTHER" id="PTHR34978:SF3">
    <property type="entry name" value="SLR0241 PROTEIN"/>
    <property type="match status" value="1"/>
</dbReference>
<keyword evidence="4 6" id="KW-0862">Zinc</keyword>
<accession>A0A7R7DRA8</accession>
<evidence type="ECO:0000256" key="8">
    <source>
        <dbReference type="SAM" id="Phobius"/>
    </source>
</evidence>
<evidence type="ECO:0000259" key="10">
    <source>
        <dbReference type="Pfam" id="PF01435"/>
    </source>
</evidence>
<dbReference type="AlphaFoldDB" id="A0A7R7DRA8"/>
<evidence type="ECO:0000256" key="2">
    <source>
        <dbReference type="ARBA" id="ARBA00022723"/>
    </source>
</evidence>
<evidence type="ECO:0000256" key="5">
    <source>
        <dbReference type="ARBA" id="ARBA00023049"/>
    </source>
</evidence>
<feature type="region of interest" description="Disordered" evidence="7">
    <location>
        <begin position="299"/>
        <end position="321"/>
    </location>
</feature>
<dbReference type="Proteomes" id="UP000611640">
    <property type="component" value="Chromosome"/>
</dbReference>